<gene>
    <name evidence="1" type="ORF">L3X37_09720</name>
</gene>
<dbReference type="AlphaFoldDB" id="A0AAE3JLV6"/>
<dbReference type="SUPFAM" id="SSF52266">
    <property type="entry name" value="SGNH hydrolase"/>
    <property type="match status" value="1"/>
</dbReference>
<dbReference type="Proteomes" id="UP001199795">
    <property type="component" value="Unassembled WGS sequence"/>
</dbReference>
<dbReference type="Gene3D" id="3.40.50.1110">
    <property type="entry name" value="SGNH hydrolase"/>
    <property type="match status" value="1"/>
</dbReference>
<protein>
    <submittedName>
        <fullName evidence="1">Uncharacterized protein</fullName>
    </submittedName>
</protein>
<keyword evidence="2" id="KW-1185">Reference proteome</keyword>
<accession>A0AAE3JLV6</accession>
<proteinExistence type="predicted"/>
<comment type="caution">
    <text evidence="1">The sequence shown here is derived from an EMBL/GenBank/DDBJ whole genome shotgun (WGS) entry which is preliminary data.</text>
</comment>
<name>A0AAE3JLV6_9FLAO</name>
<sequence>MRKFIKNFLLFLLPILATFFILELLVRKSNSLYREKWEGYISKSDSINILVLGNSHAMNAIDPREFDLFAYNMAFASQSLYYDKEIALKNIDNMPNLKYVLISVDYHSFHAKHNEARDIFYHYYYGIDYGNKKYFFENVSWVKTLGFKQTIREHIPRSKINPYRGFDFSYDSTNWNVMNSLEGKKRVEQFENSFINNEKDVINNLIDFIQVLKSKDIIPILITLPCHDYFTSHLNKDIVKNNEKTIKQISDLNKIEYYNFIDSNYPDSLYYNVDHLNKHGAKKISKKLNGIITSLNKN</sequence>
<evidence type="ECO:0000313" key="2">
    <source>
        <dbReference type="Proteomes" id="UP001199795"/>
    </source>
</evidence>
<dbReference type="EMBL" id="JAKKDU010000010">
    <property type="protein sequence ID" value="MCF7568642.1"/>
    <property type="molecule type" value="Genomic_DNA"/>
</dbReference>
<evidence type="ECO:0000313" key="1">
    <source>
        <dbReference type="EMBL" id="MCF7568642.1"/>
    </source>
</evidence>
<reference evidence="1" key="1">
    <citation type="submission" date="2022-01" db="EMBL/GenBank/DDBJ databases">
        <title>Draft genome sequence of Sabulilitoribacter arenilitoris KCTC 52401.</title>
        <authorList>
            <person name="Oh J.-S."/>
        </authorList>
    </citation>
    <scope>NUCLEOTIDE SEQUENCE</scope>
    <source>
        <strain evidence="1">HMF6543</strain>
    </source>
</reference>
<organism evidence="1 2">
    <name type="scientific">Wocania arenilitoris</name>
    <dbReference type="NCBI Taxonomy" id="2044858"/>
    <lineage>
        <taxon>Bacteria</taxon>
        <taxon>Pseudomonadati</taxon>
        <taxon>Bacteroidota</taxon>
        <taxon>Flavobacteriia</taxon>
        <taxon>Flavobacteriales</taxon>
        <taxon>Flavobacteriaceae</taxon>
        <taxon>Wocania</taxon>
    </lineage>
</organism>
<dbReference type="RefSeq" id="WP_237239982.1">
    <property type="nucleotide sequence ID" value="NZ_JAKKDU010000010.1"/>
</dbReference>
<dbReference type="GO" id="GO:0016788">
    <property type="term" value="F:hydrolase activity, acting on ester bonds"/>
    <property type="evidence" value="ECO:0007669"/>
    <property type="project" value="UniProtKB-ARBA"/>
</dbReference>
<dbReference type="InterPro" id="IPR036514">
    <property type="entry name" value="SGNH_hydro_sf"/>
</dbReference>